<sequence length="154" mass="16681">MIVLDLCCEHDHRFEGWFASSEAFEMQQQAGQISCPVCDSIQIRRLPSAPYVQTRSAAPARLPAELPPQGKPAEVPTLPADAGAILAQAIAALRRMGKEAEDVGARFPEEARKIHYGESEARSIRGAASARELGELLDEGIMALPLPPAEEDLH</sequence>
<comment type="caution">
    <text evidence="1">The sequence shown here is derived from an EMBL/GenBank/DDBJ whole genome shotgun (WGS) entry which is preliminary data.</text>
</comment>
<dbReference type="InterPro" id="IPR009562">
    <property type="entry name" value="DUF1178"/>
</dbReference>
<organism evidence="1 2">
    <name type="scientific">Azoarcus indigens</name>
    <dbReference type="NCBI Taxonomy" id="29545"/>
    <lineage>
        <taxon>Bacteria</taxon>
        <taxon>Pseudomonadati</taxon>
        <taxon>Pseudomonadota</taxon>
        <taxon>Betaproteobacteria</taxon>
        <taxon>Rhodocyclales</taxon>
        <taxon>Zoogloeaceae</taxon>
        <taxon>Azoarcus</taxon>
    </lineage>
</organism>
<dbReference type="Pfam" id="PF06676">
    <property type="entry name" value="DUF1178"/>
    <property type="match status" value="1"/>
</dbReference>
<reference evidence="1 2" key="1">
    <citation type="submission" date="2019-03" db="EMBL/GenBank/DDBJ databases">
        <title>Genomic Encyclopedia of Type Strains, Phase IV (KMG-IV): sequencing the most valuable type-strain genomes for metagenomic binning, comparative biology and taxonomic classification.</title>
        <authorList>
            <person name="Goeker M."/>
        </authorList>
    </citation>
    <scope>NUCLEOTIDE SEQUENCE [LARGE SCALE GENOMIC DNA]</scope>
    <source>
        <strain evidence="1 2">DSM 12121</strain>
    </source>
</reference>
<proteinExistence type="predicted"/>
<accession>A0A4R6EC58</accession>
<dbReference type="AlphaFoldDB" id="A0A4R6EC58"/>
<evidence type="ECO:0008006" key="3">
    <source>
        <dbReference type="Google" id="ProtNLM"/>
    </source>
</evidence>
<keyword evidence="2" id="KW-1185">Reference proteome</keyword>
<dbReference type="Proteomes" id="UP000295129">
    <property type="component" value="Unassembled WGS sequence"/>
</dbReference>
<dbReference type="PIRSF" id="PIRSF032131">
    <property type="entry name" value="UCP032131"/>
    <property type="match status" value="1"/>
</dbReference>
<gene>
    <name evidence="1" type="ORF">C7389_10359</name>
</gene>
<dbReference type="OrthoDB" id="5295943at2"/>
<name>A0A4R6EC58_9RHOO</name>
<dbReference type="EMBL" id="SNVV01000003">
    <property type="protein sequence ID" value="TDN55727.1"/>
    <property type="molecule type" value="Genomic_DNA"/>
</dbReference>
<protein>
    <recommendedName>
        <fullName evidence="3">DUF1178 family protein</fullName>
    </recommendedName>
</protein>
<evidence type="ECO:0000313" key="1">
    <source>
        <dbReference type="EMBL" id="TDN55727.1"/>
    </source>
</evidence>
<dbReference type="RefSeq" id="WP_133588896.1">
    <property type="nucleotide sequence ID" value="NZ_SNVV01000003.1"/>
</dbReference>
<evidence type="ECO:0000313" key="2">
    <source>
        <dbReference type="Proteomes" id="UP000295129"/>
    </source>
</evidence>